<gene>
    <name evidence="8" type="ORF">BKD89_01405</name>
</gene>
<accession>A0A3G3IG08</accession>
<proteinExistence type="predicted"/>
<evidence type="ECO:0000313" key="8">
    <source>
        <dbReference type="EMBL" id="AYQ54474.1"/>
    </source>
</evidence>
<name>A0A3G3IG08_9ARCH</name>
<dbReference type="PROSITE" id="PS50850">
    <property type="entry name" value="MFS"/>
    <property type="match status" value="1"/>
</dbReference>
<sequence>MSEIVLDHRHTALMLVVVFVATFMDGLDGSIVSVALPEIGEDLGVDTATSSWVTIIYMMILAGTLVMFARISADTGVRKVMAIGLAVFTAGSLFCGFSTSFWMLIAFRIIQAVGAAMMAAAGPMCCTEHLPPEKLAFGLSVVTIGSSLGFAVGPALGGLIVEYTTWHWIFLINIPIGLAAAPLMLKAVPPSSEKGGRIRLDKTGVVLLFSAIALGTFAVETLSYSDMRVWSASTGVMCLILLAAFVKWERKQEEPLLQLRMFARRDFSAIFLCLMMINLSYMGMLYLIPFFGKICAGMSTLEVGMFLLEAAALTAVFGMPIARWSDRKGRRMFCVAAGLFTALAFFMFAVFADGMTHLIFFAIMIPQGLGWAFTGGPMASRLVEHAGEDRDMASSLTNEAYFIGGAMGTALAAMVFTTFSHSDGIDIAAVSSTAFLDGFVPTAVMCALLAVVLAIISYVVRDGEEK</sequence>
<dbReference type="Gene3D" id="1.20.1720.10">
    <property type="entry name" value="Multidrug resistance protein D"/>
    <property type="match status" value="1"/>
</dbReference>
<keyword evidence="3 6" id="KW-0812">Transmembrane</keyword>
<dbReference type="OMA" id="QMSYANT"/>
<evidence type="ECO:0000256" key="1">
    <source>
        <dbReference type="ARBA" id="ARBA00004141"/>
    </source>
</evidence>
<keyword evidence="2" id="KW-0813">Transport</keyword>
<dbReference type="InterPro" id="IPR011701">
    <property type="entry name" value="MFS"/>
</dbReference>
<feature type="transmembrane region" description="Helical" evidence="6">
    <location>
        <begin position="269"/>
        <end position="291"/>
    </location>
</feature>
<dbReference type="GO" id="GO:0022857">
    <property type="term" value="F:transmembrane transporter activity"/>
    <property type="evidence" value="ECO:0007669"/>
    <property type="project" value="InterPro"/>
</dbReference>
<dbReference type="InterPro" id="IPR036259">
    <property type="entry name" value="MFS_trans_sf"/>
</dbReference>
<dbReference type="GeneID" id="41321083"/>
<dbReference type="AlphaFoldDB" id="A0A3G3IG08"/>
<feature type="transmembrane region" description="Helical" evidence="6">
    <location>
        <begin position="135"/>
        <end position="160"/>
    </location>
</feature>
<dbReference type="PRINTS" id="PR01036">
    <property type="entry name" value="TCRTETB"/>
</dbReference>
<organism evidence="8 9">
    <name type="scientific">Methanomethylophilus alvi</name>
    <dbReference type="NCBI Taxonomy" id="1291540"/>
    <lineage>
        <taxon>Archaea</taxon>
        <taxon>Methanobacteriati</taxon>
        <taxon>Thermoplasmatota</taxon>
        <taxon>Thermoplasmata</taxon>
        <taxon>Methanomassiliicoccales</taxon>
        <taxon>Methanomethylophilaceae</taxon>
        <taxon>Methanomethylophilus</taxon>
    </lineage>
</organism>
<feature type="transmembrane region" description="Helical" evidence="6">
    <location>
        <begin position="166"/>
        <end position="185"/>
    </location>
</feature>
<feature type="transmembrane region" description="Helical" evidence="6">
    <location>
        <begin position="303"/>
        <end position="321"/>
    </location>
</feature>
<dbReference type="SUPFAM" id="SSF103473">
    <property type="entry name" value="MFS general substrate transporter"/>
    <property type="match status" value="1"/>
</dbReference>
<feature type="domain" description="Major facilitator superfamily (MFS) profile" evidence="7">
    <location>
        <begin position="14"/>
        <end position="465"/>
    </location>
</feature>
<dbReference type="EMBL" id="CP017686">
    <property type="protein sequence ID" value="AYQ54474.1"/>
    <property type="molecule type" value="Genomic_DNA"/>
</dbReference>
<dbReference type="Proteomes" id="UP000273278">
    <property type="component" value="Chromosome"/>
</dbReference>
<feature type="transmembrane region" description="Helical" evidence="6">
    <location>
        <begin position="205"/>
        <end position="224"/>
    </location>
</feature>
<evidence type="ECO:0000256" key="5">
    <source>
        <dbReference type="ARBA" id="ARBA00023136"/>
    </source>
</evidence>
<dbReference type="Pfam" id="PF07690">
    <property type="entry name" value="MFS_1"/>
    <property type="match status" value="1"/>
</dbReference>
<feature type="transmembrane region" description="Helical" evidence="6">
    <location>
        <begin position="400"/>
        <end position="419"/>
    </location>
</feature>
<evidence type="ECO:0000256" key="4">
    <source>
        <dbReference type="ARBA" id="ARBA00022989"/>
    </source>
</evidence>
<comment type="subcellular location">
    <subcellularLocation>
        <location evidence="1">Membrane</location>
        <topology evidence="1">Multi-pass membrane protein</topology>
    </subcellularLocation>
</comment>
<dbReference type="Gene3D" id="1.20.1250.20">
    <property type="entry name" value="MFS general substrate transporter like domains"/>
    <property type="match status" value="1"/>
</dbReference>
<keyword evidence="5 6" id="KW-0472">Membrane</keyword>
<evidence type="ECO:0000259" key="7">
    <source>
        <dbReference type="PROSITE" id="PS50850"/>
    </source>
</evidence>
<evidence type="ECO:0000256" key="3">
    <source>
        <dbReference type="ARBA" id="ARBA00022692"/>
    </source>
</evidence>
<feature type="transmembrane region" description="Helical" evidence="6">
    <location>
        <begin position="358"/>
        <end position="379"/>
    </location>
</feature>
<feature type="transmembrane region" description="Helical" evidence="6">
    <location>
        <begin position="80"/>
        <end position="99"/>
    </location>
</feature>
<dbReference type="PANTHER" id="PTHR42718">
    <property type="entry name" value="MAJOR FACILITATOR SUPERFAMILY MULTIDRUG TRANSPORTER MFSC"/>
    <property type="match status" value="1"/>
</dbReference>
<feature type="transmembrane region" description="Helical" evidence="6">
    <location>
        <begin position="105"/>
        <end position="123"/>
    </location>
</feature>
<evidence type="ECO:0000256" key="6">
    <source>
        <dbReference type="SAM" id="Phobius"/>
    </source>
</evidence>
<dbReference type="CDD" id="cd17321">
    <property type="entry name" value="MFS_MMR_MDR_like"/>
    <property type="match status" value="1"/>
</dbReference>
<dbReference type="GO" id="GO:0016020">
    <property type="term" value="C:membrane"/>
    <property type="evidence" value="ECO:0007669"/>
    <property type="project" value="UniProtKB-SubCell"/>
</dbReference>
<feature type="transmembrane region" description="Helical" evidence="6">
    <location>
        <begin position="439"/>
        <end position="460"/>
    </location>
</feature>
<feature type="transmembrane region" description="Helical" evidence="6">
    <location>
        <begin position="48"/>
        <end position="68"/>
    </location>
</feature>
<evidence type="ECO:0000313" key="9">
    <source>
        <dbReference type="Proteomes" id="UP000273278"/>
    </source>
</evidence>
<evidence type="ECO:0000256" key="2">
    <source>
        <dbReference type="ARBA" id="ARBA00022448"/>
    </source>
</evidence>
<protein>
    <submittedName>
        <fullName evidence="8">MFS transporter</fullName>
    </submittedName>
</protein>
<feature type="transmembrane region" description="Helical" evidence="6">
    <location>
        <begin position="12"/>
        <end position="36"/>
    </location>
</feature>
<reference evidence="8 9" key="1">
    <citation type="submission" date="2016-10" db="EMBL/GenBank/DDBJ databases">
        <title>Complete genome of the TMA-utilizing, human hosted archaeon Methanomethylophilus alvus Gen. nov, sp. nov., strain Mx-05, derived from a pure culture.</title>
        <authorList>
            <person name="Brugere J.-F."/>
            <person name="Ben Hania W."/>
            <person name="Chaudhary P.P."/>
            <person name="Gaci N."/>
            <person name="Borrel G."/>
            <person name="Cao Van Tuat L."/>
            <person name="Fardeau M.-L."/>
            <person name="Harris H.M.B."/>
            <person name="O'Toole P.W."/>
            <person name="Ollivier B."/>
        </authorList>
    </citation>
    <scope>NUCLEOTIDE SEQUENCE [LARGE SCALE GENOMIC DNA]</scope>
    <source>
        <strain evidence="8 9">Mx-05</strain>
    </source>
</reference>
<dbReference type="RefSeq" id="WP_015504186.1">
    <property type="nucleotide sequence ID" value="NZ_CAYARO010000003.1"/>
</dbReference>
<feature type="transmembrane region" description="Helical" evidence="6">
    <location>
        <begin position="230"/>
        <end position="248"/>
    </location>
</feature>
<keyword evidence="4 6" id="KW-1133">Transmembrane helix</keyword>
<feature type="transmembrane region" description="Helical" evidence="6">
    <location>
        <begin position="333"/>
        <end position="352"/>
    </location>
</feature>
<dbReference type="InterPro" id="IPR020846">
    <property type="entry name" value="MFS_dom"/>
</dbReference>
<dbReference type="PANTHER" id="PTHR42718:SF9">
    <property type="entry name" value="MAJOR FACILITATOR SUPERFAMILY MULTIDRUG TRANSPORTER MFSC"/>
    <property type="match status" value="1"/>
</dbReference>